<dbReference type="AlphaFoldDB" id="A0A1X1VIS9"/>
<evidence type="ECO:0000313" key="2">
    <source>
        <dbReference type="Proteomes" id="UP000193738"/>
    </source>
</evidence>
<organism evidence="1 2">
    <name type="scientific">Mycobacterium gastri</name>
    <dbReference type="NCBI Taxonomy" id="1777"/>
    <lineage>
        <taxon>Bacteria</taxon>
        <taxon>Bacillati</taxon>
        <taxon>Actinomycetota</taxon>
        <taxon>Actinomycetes</taxon>
        <taxon>Mycobacteriales</taxon>
        <taxon>Mycobacteriaceae</taxon>
        <taxon>Mycobacterium</taxon>
    </lineage>
</organism>
<reference evidence="1 2" key="1">
    <citation type="submission" date="2016-01" db="EMBL/GenBank/DDBJ databases">
        <title>The new phylogeny of the genus Mycobacterium.</title>
        <authorList>
            <person name="Tarcisio F."/>
            <person name="Conor M."/>
            <person name="Antonella G."/>
            <person name="Elisabetta G."/>
            <person name="Giulia F.S."/>
            <person name="Sara T."/>
            <person name="Anna F."/>
            <person name="Clotilde B."/>
            <person name="Roberto B."/>
            <person name="Veronica D.S."/>
            <person name="Fabio R."/>
            <person name="Monica P."/>
            <person name="Olivier J."/>
            <person name="Enrico T."/>
            <person name="Nicola S."/>
        </authorList>
    </citation>
    <scope>NUCLEOTIDE SEQUENCE [LARGE SCALE GENOMIC DNA]</scope>
    <source>
        <strain evidence="1 2">DSM 43505</strain>
    </source>
</reference>
<dbReference type="Proteomes" id="UP000193738">
    <property type="component" value="Unassembled WGS sequence"/>
</dbReference>
<sequence length="88" mass="9589">MSSVRARQASIRPFRSPAPACEGLVNETAAGSAAVVASSPVKNRGQKPNFWYKWMWPGLWANVKSSAAVTFHESIRSIVAVINCWAMP</sequence>
<accession>A0A1X1VIS9</accession>
<proteinExistence type="predicted"/>
<name>A0A1X1VIS9_MYCGS</name>
<evidence type="ECO:0000313" key="1">
    <source>
        <dbReference type="EMBL" id="ORV68954.1"/>
    </source>
</evidence>
<gene>
    <name evidence="1" type="ORF">AWC07_07280</name>
</gene>
<comment type="caution">
    <text evidence="1">The sequence shown here is derived from an EMBL/GenBank/DDBJ whole genome shotgun (WGS) entry which is preliminary data.</text>
</comment>
<protein>
    <submittedName>
        <fullName evidence="1">Uncharacterized protein</fullName>
    </submittedName>
</protein>
<keyword evidence="2" id="KW-1185">Reference proteome</keyword>
<dbReference type="EMBL" id="LQOX01000103">
    <property type="protein sequence ID" value="ORV68954.1"/>
    <property type="molecule type" value="Genomic_DNA"/>
</dbReference>